<dbReference type="InterPro" id="IPR001932">
    <property type="entry name" value="PPM-type_phosphatase-like_dom"/>
</dbReference>
<dbReference type="CDD" id="cd00143">
    <property type="entry name" value="PP2Cc"/>
    <property type="match status" value="1"/>
</dbReference>
<dbReference type="SMART" id="SM00331">
    <property type="entry name" value="PP2C_SIG"/>
    <property type="match status" value="1"/>
</dbReference>
<evidence type="ECO:0000313" key="4">
    <source>
        <dbReference type="Proteomes" id="UP000177006"/>
    </source>
</evidence>
<evidence type="ECO:0000259" key="2">
    <source>
        <dbReference type="PROSITE" id="PS51746"/>
    </source>
</evidence>
<evidence type="ECO:0000256" key="1">
    <source>
        <dbReference type="SAM" id="MobiDB-lite"/>
    </source>
</evidence>
<gene>
    <name evidence="3" type="ORF">A2160_04425</name>
</gene>
<organism evidence="3 4">
    <name type="scientific">Candidatus Beckwithbacteria bacterium RBG_13_42_9</name>
    <dbReference type="NCBI Taxonomy" id="1797457"/>
    <lineage>
        <taxon>Bacteria</taxon>
        <taxon>Candidatus Beckwithiibacteriota</taxon>
    </lineage>
</organism>
<protein>
    <recommendedName>
        <fullName evidence="2">PPM-type phosphatase domain-containing protein</fullName>
    </recommendedName>
</protein>
<comment type="caution">
    <text evidence="3">The sequence shown here is derived from an EMBL/GenBank/DDBJ whole genome shotgun (WGS) entry which is preliminary data.</text>
</comment>
<dbReference type="Gene3D" id="3.60.40.10">
    <property type="entry name" value="PPM-type phosphatase domain"/>
    <property type="match status" value="1"/>
</dbReference>
<dbReference type="AlphaFoldDB" id="A0A1F5E6E4"/>
<dbReference type="EMBL" id="MEZK01000014">
    <property type="protein sequence ID" value="OGD62979.1"/>
    <property type="molecule type" value="Genomic_DNA"/>
</dbReference>
<feature type="region of interest" description="Disordered" evidence="1">
    <location>
        <begin position="239"/>
        <end position="259"/>
    </location>
</feature>
<dbReference type="STRING" id="1797457.A2160_04425"/>
<name>A0A1F5E6E4_9BACT</name>
<proteinExistence type="predicted"/>
<dbReference type="SUPFAM" id="SSF81606">
    <property type="entry name" value="PP2C-like"/>
    <property type="match status" value="1"/>
</dbReference>
<dbReference type="Proteomes" id="UP000177006">
    <property type="component" value="Unassembled WGS sequence"/>
</dbReference>
<accession>A0A1F5E6E4</accession>
<evidence type="ECO:0000313" key="3">
    <source>
        <dbReference type="EMBL" id="OGD62979.1"/>
    </source>
</evidence>
<sequence length="789" mass="87138">MPEGDSLAPSERTYAQRAISQAADFAADRNIRKSDLNRQWIIHHDRSTRVGVEQALTYVGDVAKAIRENGFDLFWMAQETEKWVGNTLIRTTRTRIANKLLHQERSANRQGAERNALWQTIREIDPLEVGLKVINPGPDQPPQIKVARSMGLPDQEQVELKPHADGNSFITDPQSPDRIMVSGLTVEKKVLLQTLIGKTPLKPTWFPDHVLVPLQGEKTVYLLSLKGDQADQLMKTLLPPPAPLPAPRPEPAPPPVPEATPPAAHGFEYPKGDLAIRQNPEFPMKGPDVPKLSTTGQLDKQPENYICNVLHPDGKRVKAPIPFSRLLVEDLESLSQDRARRGDPEPQVSFHNFADYKNLLQLLQTAPAGQKIRIGDHLISAESLTAQILEGNQKLHKAAVLKTKRFPGAPDPVKTSSVYAPVLTTEGNVAVLSFGFEDWSRLKDALAGERAKREPRLAAPDRFQPQDSIPDSADPTGQNRFRAEYKTGHITLSQEVVSHNNQGQKQVTQQETGDYEVAMFSDKGIVRENDEDAVFAMTVTLPDGRQIIWYGVRDGMGGHEAGDQATILAAKKGYEWLCSLSKTEEGKREYIALVKEARTKNILIEKLLAEKAVQAEVEAVYQWTLKTGIVAGTTLSGGIISGDKLVVVNIGDSRTYANLDGNGYQQKTVDHSVVASLVAGGVIKPEEAFTHPQRNVIYRTVGDKKHVEVDIEVYDFQPGSSVFVCCDGVWESIKDVNGQKLRQIAQARPPNQKASFIEKVFTVAIPGSDDNLSGIEIVHKVKPKPAQKP</sequence>
<feature type="compositionally biased region" description="Polar residues" evidence="1">
    <location>
        <begin position="465"/>
        <end position="478"/>
    </location>
</feature>
<dbReference type="InterPro" id="IPR036457">
    <property type="entry name" value="PPM-type-like_dom_sf"/>
</dbReference>
<dbReference type="PROSITE" id="PS51746">
    <property type="entry name" value="PPM_2"/>
    <property type="match status" value="1"/>
</dbReference>
<dbReference type="SMART" id="SM00332">
    <property type="entry name" value="PP2Cc"/>
    <property type="match status" value="1"/>
</dbReference>
<feature type="region of interest" description="Disordered" evidence="1">
    <location>
        <begin position="449"/>
        <end position="478"/>
    </location>
</feature>
<reference evidence="3 4" key="1">
    <citation type="journal article" date="2016" name="Nat. Commun.">
        <title>Thousands of microbial genomes shed light on interconnected biogeochemical processes in an aquifer system.</title>
        <authorList>
            <person name="Anantharaman K."/>
            <person name="Brown C.T."/>
            <person name="Hug L.A."/>
            <person name="Sharon I."/>
            <person name="Castelle C.J."/>
            <person name="Probst A.J."/>
            <person name="Thomas B.C."/>
            <person name="Singh A."/>
            <person name="Wilkins M.J."/>
            <person name="Karaoz U."/>
            <person name="Brodie E.L."/>
            <person name="Williams K.H."/>
            <person name="Hubbard S.S."/>
            <person name="Banfield J.F."/>
        </authorList>
    </citation>
    <scope>NUCLEOTIDE SEQUENCE [LARGE SCALE GENOMIC DNA]</scope>
</reference>
<feature type="domain" description="PPM-type phosphatase" evidence="2">
    <location>
        <begin position="516"/>
        <end position="789"/>
    </location>
</feature>